<reference evidence="5" key="3">
    <citation type="journal article" date="2019" name="Int. J. Syst. Evol. Microbiol.">
        <title>The Global Catalogue of Microorganisms (GCM) 10K type strain sequencing project: providing services to taxonomists for standard genome sequencing and annotation.</title>
        <authorList>
            <consortium name="The Broad Institute Genomics Platform"/>
            <consortium name="The Broad Institute Genome Sequencing Center for Infectious Disease"/>
            <person name="Wu L."/>
            <person name="Ma J."/>
        </authorList>
    </citation>
    <scope>NUCLEOTIDE SEQUENCE [LARGE SCALE GENOMIC DNA]</scope>
    <source>
        <strain evidence="5">CCM 8490</strain>
    </source>
</reference>
<dbReference type="Proteomes" id="UP000658202">
    <property type="component" value="Unassembled WGS sequence"/>
</dbReference>
<keyword evidence="5" id="KW-1185">Reference proteome</keyword>
<evidence type="ECO:0000313" key="5">
    <source>
        <dbReference type="Proteomes" id="UP000658202"/>
    </source>
</evidence>
<dbReference type="AlphaFoldDB" id="A0A420DB23"/>
<gene>
    <name evidence="3" type="ORF">BXY58_1311</name>
    <name evidence="2" type="ORF">GCM10007332_10610</name>
</gene>
<evidence type="ECO:0000313" key="4">
    <source>
        <dbReference type="Proteomes" id="UP000285906"/>
    </source>
</evidence>
<name>A0A420DB23_9FLAO</name>
<comment type="caution">
    <text evidence="3">The sequence shown here is derived from an EMBL/GenBank/DDBJ whole genome shotgun (WGS) entry which is preliminary data.</text>
</comment>
<sequence>MTKIISEDSILNYLPIELDKYQLLIFDSIRITLQMIQNDFDLLEQLIEEIEDDSVNYQNDRIKAFGYVWGIIDKTHRLVKIYKKLPSKSKYKVLDKIKVVDKFRNTFQHLDERIDESLVKNKLPFYGTISWFYFENDEIKTKMIVSGIIYGLNVQFIYPDKKNYSKKINDITLHAVDRNSYISLNISSLINDIIELKDQNENLLTKIFIEKKWNLRDWTADRDIFITLKSEKE</sequence>
<reference evidence="2" key="4">
    <citation type="submission" date="2024-05" db="EMBL/GenBank/DDBJ databases">
        <authorList>
            <person name="Sun Q."/>
            <person name="Sedlacek I."/>
        </authorList>
    </citation>
    <scope>NUCLEOTIDE SEQUENCE</scope>
    <source>
        <strain evidence="2">CCM 8490</strain>
    </source>
</reference>
<dbReference type="EMBL" id="BMCW01000001">
    <property type="protein sequence ID" value="GGG50808.1"/>
    <property type="molecule type" value="Genomic_DNA"/>
</dbReference>
<protein>
    <submittedName>
        <fullName evidence="3">Uncharacterized protein</fullName>
    </submittedName>
</protein>
<organism evidence="3 4">
    <name type="scientific">Epilithonimonas arachidiradicis</name>
    <dbReference type="NCBI Taxonomy" id="1617282"/>
    <lineage>
        <taxon>Bacteria</taxon>
        <taxon>Pseudomonadati</taxon>
        <taxon>Bacteroidota</taxon>
        <taxon>Flavobacteriia</taxon>
        <taxon>Flavobacteriales</taxon>
        <taxon>Weeksellaceae</taxon>
        <taxon>Chryseobacterium group</taxon>
        <taxon>Epilithonimonas</taxon>
    </lineage>
</organism>
<evidence type="ECO:0000313" key="3">
    <source>
        <dbReference type="EMBL" id="RKE88169.1"/>
    </source>
</evidence>
<proteinExistence type="predicted"/>
<accession>A0A420DB23</accession>
<reference evidence="2" key="1">
    <citation type="journal article" date="2014" name="Int. J. Syst. Evol. Microbiol.">
        <title>Complete genome of a new Firmicutes species belonging to the dominant human colonic microbiota ('Ruminococcus bicirculans') reveals two chromosomes and a selective capacity to utilize plant glucans.</title>
        <authorList>
            <consortium name="NISC Comparative Sequencing Program"/>
            <person name="Wegmann U."/>
            <person name="Louis P."/>
            <person name="Goesmann A."/>
            <person name="Henrissat B."/>
            <person name="Duncan S.H."/>
            <person name="Flint H.J."/>
        </authorList>
    </citation>
    <scope>NUCLEOTIDE SEQUENCE</scope>
    <source>
        <strain evidence="2">CCM 8490</strain>
    </source>
</reference>
<dbReference type="OrthoDB" id="1377358at2"/>
<keyword evidence="1" id="KW-0175">Coiled coil</keyword>
<dbReference type="RefSeq" id="WP_120212974.1">
    <property type="nucleotide sequence ID" value="NZ_BMCW01000001.1"/>
</dbReference>
<evidence type="ECO:0000256" key="1">
    <source>
        <dbReference type="SAM" id="Coils"/>
    </source>
</evidence>
<dbReference type="Proteomes" id="UP000285906">
    <property type="component" value="Unassembled WGS sequence"/>
</dbReference>
<evidence type="ECO:0000313" key="2">
    <source>
        <dbReference type="EMBL" id="GGG50808.1"/>
    </source>
</evidence>
<dbReference type="EMBL" id="RAQH01000003">
    <property type="protein sequence ID" value="RKE88169.1"/>
    <property type="molecule type" value="Genomic_DNA"/>
</dbReference>
<reference evidence="3 4" key="2">
    <citation type="submission" date="2018-09" db="EMBL/GenBank/DDBJ databases">
        <title>Genomic Encyclopedia of Archaeal and Bacterial Type Strains, Phase II (KMG-II): from individual species to whole genera.</title>
        <authorList>
            <person name="Goeker M."/>
        </authorList>
    </citation>
    <scope>NUCLEOTIDE SEQUENCE [LARGE SCALE GENOMIC DNA]</scope>
    <source>
        <strain evidence="3 4">DSM 27620</strain>
    </source>
</reference>
<feature type="coiled-coil region" evidence="1">
    <location>
        <begin position="33"/>
        <end position="60"/>
    </location>
</feature>